<evidence type="ECO:0000256" key="5">
    <source>
        <dbReference type="ARBA" id="ARBA00022989"/>
    </source>
</evidence>
<dbReference type="Proteomes" id="UP000678374">
    <property type="component" value="Unassembled WGS sequence"/>
</dbReference>
<keyword evidence="9" id="KW-1185">Reference proteome</keyword>
<dbReference type="PANTHER" id="PTHR33452">
    <property type="entry name" value="OXIDOREDUCTASE CATD-RELATED"/>
    <property type="match status" value="1"/>
</dbReference>
<dbReference type="InterPro" id="IPR032808">
    <property type="entry name" value="DoxX"/>
</dbReference>
<comment type="similarity">
    <text evidence="2">Belongs to the DoxX family.</text>
</comment>
<organism evidence="8 9">
    <name type="scientific">Ideonella aquatica</name>
    <dbReference type="NCBI Taxonomy" id="2824119"/>
    <lineage>
        <taxon>Bacteria</taxon>
        <taxon>Pseudomonadati</taxon>
        <taxon>Pseudomonadota</taxon>
        <taxon>Betaproteobacteria</taxon>
        <taxon>Burkholderiales</taxon>
        <taxon>Sphaerotilaceae</taxon>
        <taxon>Ideonella</taxon>
    </lineage>
</organism>
<keyword evidence="6 7" id="KW-0472">Membrane</keyword>
<feature type="transmembrane region" description="Helical" evidence="7">
    <location>
        <begin position="96"/>
        <end position="113"/>
    </location>
</feature>
<dbReference type="GO" id="GO:0005886">
    <property type="term" value="C:plasma membrane"/>
    <property type="evidence" value="ECO:0007669"/>
    <property type="project" value="UniProtKB-SubCell"/>
</dbReference>
<feature type="transmembrane region" description="Helical" evidence="7">
    <location>
        <begin position="133"/>
        <end position="154"/>
    </location>
</feature>
<dbReference type="AlphaFoldDB" id="A0A940YL47"/>
<evidence type="ECO:0000256" key="6">
    <source>
        <dbReference type="ARBA" id="ARBA00023136"/>
    </source>
</evidence>
<keyword evidence="3" id="KW-1003">Cell membrane</keyword>
<feature type="transmembrane region" description="Helical" evidence="7">
    <location>
        <begin position="71"/>
        <end position="89"/>
    </location>
</feature>
<evidence type="ECO:0000256" key="4">
    <source>
        <dbReference type="ARBA" id="ARBA00022692"/>
    </source>
</evidence>
<sequence>MNALSLPTWVVRTHGSLTQAIDGLGLLALRLWLAQEFGQAGWTKLSHGLTAPEWFVGLAFPGPLGWLSPDMNWLMAGVTEVLGAALLLLGWPVRLAALALLFVDVIAVWTVHFDLGWAGWNQIETDAGQGFKLPLMMGLMLLALLSQGSGRWAWRGPLRPVA</sequence>
<gene>
    <name evidence="8" type="ORF">KAK06_12955</name>
</gene>
<keyword evidence="4 7" id="KW-0812">Transmembrane</keyword>
<reference evidence="8" key="1">
    <citation type="submission" date="2021-04" db="EMBL/GenBank/DDBJ databases">
        <title>The genome sequence of Ideonella sp. 4Y11.</title>
        <authorList>
            <person name="Liu Y."/>
        </authorList>
    </citation>
    <scope>NUCLEOTIDE SEQUENCE</scope>
    <source>
        <strain evidence="8">4Y11</strain>
    </source>
</reference>
<evidence type="ECO:0000256" key="7">
    <source>
        <dbReference type="SAM" id="Phobius"/>
    </source>
</evidence>
<dbReference type="EMBL" id="JAGQDE010000010">
    <property type="protein sequence ID" value="MBQ0959854.1"/>
    <property type="molecule type" value="Genomic_DNA"/>
</dbReference>
<evidence type="ECO:0000256" key="2">
    <source>
        <dbReference type="ARBA" id="ARBA00006679"/>
    </source>
</evidence>
<proteinExistence type="inferred from homology"/>
<evidence type="ECO:0000256" key="3">
    <source>
        <dbReference type="ARBA" id="ARBA00022475"/>
    </source>
</evidence>
<protein>
    <submittedName>
        <fullName evidence="8">DoxX family membrane protein</fullName>
    </submittedName>
</protein>
<dbReference type="RefSeq" id="WP_210802529.1">
    <property type="nucleotide sequence ID" value="NZ_JAGQDE010000010.1"/>
</dbReference>
<accession>A0A940YL47</accession>
<dbReference type="Pfam" id="PF07681">
    <property type="entry name" value="DoxX"/>
    <property type="match status" value="1"/>
</dbReference>
<evidence type="ECO:0000313" key="8">
    <source>
        <dbReference type="EMBL" id="MBQ0959854.1"/>
    </source>
</evidence>
<dbReference type="PANTHER" id="PTHR33452:SF19">
    <property type="entry name" value="DOXX FAMILY PROTEIN"/>
    <property type="match status" value="1"/>
</dbReference>
<keyword evidence="5 7" id="KW-1133">Transmembrane helix</keyword>
<comment type="caution">
    <text evidence="8">The sequence shown here is derived from an EMBL/GenBank/DDBJ whole genome shotgun (WGS) entry which is preliminary data.</text>
</comment>
<dbReference type="InterPro" id="IPR051907">
    <property type="entry name" value="DoxX-like_oxidoreductase"/>
</dbReference>
<comment type="subcellular location">
    <subcellularLocation>
        <location evidence="1">Cell membrane</location>
        <topology evidence="1">Multi-pass membrane protein</topology>
    </subcellularLocation>
</comment>
<name>A0A940YL47_9BURK</name>
<evidence type="ECO:0000313" key="9">
    <source>
        <dbReference type="Proteomes" id="UP000678374"/>
    </source>
</evidence>
<evidence type="ECO:0000256" key="1">
    <source>
        <dbReference type="ARBA" id="ARBA00004651"/>
    </source>
</evidence>